<gene>
    <name evidence="2" type="ORF">FSARC_5972</name>
</gene>
<sequence length="170" mass="16910">MVVAGVGIPTLLLLMLAVVDVDVSLDVLAGYGMIDGEIVGAAEVGLVAVAEIVAPVYFVAAAAPVVGMLVGVLAGAGEMVGEIDEAGFVAVAEGPEQVALGGVERAGLLAELEGSVAVSVGVGIHVESVVQGGKIEAAPVEHVAADSEEDNQLADVAANEVKVQVYEQVK</sequence>
<keyword evidence="1" id="KW-1133">Transmembrane helix</keyword>
<keyword evidence="3" id="KW-1185">Reference proteome</keyword>
<keyword evidence="1" id="KW-0812">Transmembrane</keyword>
<protein>
    <submittedName>
        <fullName evidence="2">Uncharacterized protein</fullName>
    </submittedName>
</protein>
<evidence type="ECO:0000256" key="1">
    <source>
        <dbReference type="SAM" id="Phobius"/>
    </source>
</evidence>
<name>A0A8H4TYI7_9HYPO</name>
<reference evidence="2" key="2">
    <citation type="submission" date="2020-05" db="EMBL/GenBank/DDBJ databases">
        <authorList>
            <person name="Kim H.-S."/>
            <person name="Proctor R.H."/>
            <person name="Brown D.W."/>
        </authorList>
    </citation>
    <scope>NUCLEOTIDE SEQUENCE</scope>
    <source>
        <strain evidence="2">NRRL 20472</strain>
    </source>
</reference>
<dbReference type="AlphaFoldDB" id="A0A8H4TYI7"/>
<keyword evidence="1" id="KW-0472">Membrane</keyword>
<accession>A0A8H4TYI7</accession>
<dbReference type="Proteomes" id="UP000622797">
    <property type="component" value="Unassembled WGS sequence"/>
</dbReference>
<dbReference type="OrthoDB" id="10626432at2759"/>
<reference evidence="2" key="1">
    <citation type="journal article" date="2020" name="BMC Genomics">
        <title>Correction to: Identification and distribution of gene clusters required for synthesis of sphingolipid metabolism inhibitors in diverse species of the filamentous fungus Fusarium.</title>
        <authorList>
            <person name="Kim H.S."/>
            <person name="Lohmar J.M."/>
            <person name="Busman M."/>
            <person name="Brown D.W."/>
            <person name="Naumann T.A."/>
            <person name="Divon H.H."/>
            <person name="Lysoe E."/>
            <person name="Uhlig S."/>
            <person name="Proctor R.H."/>
        </authorList>
    </citation>
    <scope>NUCLEOTIDE SEQUENCE</scope>
    <source>
        <strain evidence="2">NRRL 20472</strain>
    </source>
</reference>
<evidence type="ECO:0000313" key="2">
    <source>
        <dbReference type="EMBL" id="KAF4966344.1"/>
    </source>
</evidence>
<comment type="caution">
    <text evidence="2">The sequence shown here is derived from an EMBL/GenBank/DDBJ whole genome shotgun (WGS) entry which is preliminary data.</text>
</comment>
<evidence type="ECO:0000313" key="3">
    <source>
        <dbReference type="Proteomes" id="UP000622797"/>
    </source>
</evidence>
<proteinExistence type="predicted"/>
<feature type="transmembrane region" description="Helical" evidence="1">
    <location>
        <begin position="56"/>
        <end position="76"/>
    </location>
</feature>
<dbReference type="EMBL" id="JABEXW010000297">
    <property type="protein sequence ID" value="KAF4966344.1"/>
    <property type="molecule type" value="Genomic_DNA"/>
</dbReference>
<organism evidence="2 3">
    <name type="scientific">Fusarium sarcochroum</name>
    <dbReference type="NCBI Taxonomy" id="1208366"/>
    <lineage>
        <taxon>Eukaryota</taxon>
        <taxon>Fungi</taxon>
        <taxon>Dikarya</taxon>
        <taxon>Ascomycota</taxon>
        <taxon>Pezizomycotina</taxon>
        <taxon>Sordariomycetes</taxon>
        <taxon>Hypocreomycetidae</taxon>
        <taxon>Hypocreales</taxon>
        <taxon>Nectriaceae</taxon>
        <taxon>Fusarium</taxon>
        <taxon>Fusarium lateritium species complex</taxon>
    </lineage>
</organism>